<keyword evidence="3 6" id="KW-0479">Metal-binding</keyword>
<keyword evidence="1" id="KW-0813">Transport</keyword>
<dbReference type="Proteomes" id="UP000317839">
    <property type="component" value="Unassembled WGS sequence"/>
</dbReference>
<organism evidence="9 11">
    <name type="scientific">Aliikangiella marina</name>
    <dbReference type="NCBI Taxonomy" id="1712262"/>
    <lineage>
        <taxon>Bacteria</taxon>
        <taxon>Pseudomonadati</taxon>
        <taxon>Pseudomonadota</taxon>
        <taxon>Gammaproteobacteria</taxon>
        <taxon>Oceanospirillales</taxon>
        <taxon>Pleioneaceae</taxon>
        <taxon>Aliikangiella</taxon>
    </lineage>
</organism>
<dbReference type="AlphaFoldDB" id="A0A545T5B1"/>
<evidence type="ECO:0000256" key="3">
    <source>
        <dbReference type="ARBA" id="ARBA00022723"/>
    </source>
</evidence>
<dbReference type="InterPro" id="IPR036909">
    <property type="entry name" value="Cyt_c-like_dom_sf"/>
</dbReference>
<protein>
    <submittedName>
        <fullName evidence="9">Cytochrome c5 family protein</fullName>
    </submittedName>
</protein>
<feature type="chain" id="PRO_5033471153" evidence="7">
    <location>
        <begin position="22"/>
        <end position="138"/>
    </location>
</feature>
<comment type="caution">
    <text evidence="9">The sequence shown here is derived from an EMBL/GenBank/DDBJ whole genome shotgun (WGS) entry which is preliminary data.</text>
</comment>
<dbReference type="InterPro" id="IPR009056">
    <property type="entry name" value="Cyt_c-like_dom"/>
</dbReference>
<proteinExistence type="predicted"/>
<sequence length="138" mass="14190">MSKLRVLLIAAAVAFTGAVSADHKSDHKVKERTAPTGKIYRAGDDVPVAKPAVVEASGPRDGVTIYDQKCAMCHTAGVAGAPKFADAAAWTDRIGKGEETLNMNAINGIGAMPPKGGCADCSDDEIKAAVTHMLGALN</sequence>
<evidence type="ECO:0000256" key="7">
    <source>
        <dbReference type="SAM" id="SignalP"/>
    </source>
</evidence>
<keyword evidence="4" id="KW-0249">Electron transport</keyword>
<evidence type="ECO:0000259" key="8">
    <source>
        <dbReference type="PROSITE" id="PS51007"/>
    </source>
</evidence>
<evidence type="ECO:0000313" key="10">
    <source>
        <dbReference type="EMBL" id="TQV72419.1"/>
    </source>
</evidence>
<dbReference type="GO" id="GO:0009055">
    <property type="term" value="F:electron transfer activity"/>
    <property type="evidence" value="ECO:0007669"/>
    <property type="project" value="InterPro"/>
</dbReference>
<dbReference type="Gene3D" id="1.10.760.10">
    <property type="entry name" value="Cytochrome c-like domain"/>
    <property type="match status" value="1"/>
</dbReference>
<keyword evidence="5 6" id="KW-0408">Iron</keyword>
<feature type="domain" description="Cytochrome c" evidence="8">
    <location>
        <begin position="57"/>
        <end position="137"/>
    </location>
</feature>
<evidence type="ECO:0000256" key="2">
    <source>
        <dbReference type="ARBA" id="ARBA00022617"/>
    </source>
</evidence>
<keyword evidence="7" id="KW-0732">Signal</keyword>
<keyword evidence="11" id="KW-1185">Reference proteome</keyword>
<reference evidence="9 11" key="1">
    <citation type="submission" date="2019-06" db="EMBL/GenBank/DDBJ databases">
        <title>Draft genome of Aliikangiella marina GYP-15.</title>
        <authorList>
            <person name="Wang G."/>
        </authorList>
    </citation>
    <scope>NUCLEOTIDE SEQUENCE [LARGE SCALE GENOMIC DNA]</scope>
    <source>
        <strain evidence="9 11">GYP-15</strain>
    </source>
</reference>
<dbReference type="PANTHER" id="PTHR40942:SF4">
    <property type="entry name" value="CYTOCHROME C5"/>
    <property type="match status" value="1"/>
</dbReference>
<evidence type="ECO:0000313" key="11">
    <source>
        <dbReference type="Proteomes" id="UP000317839"/>
    </source>
</evidence>
<dbReference type="InterPro" id="IPR002323">
    <property type="entry name" value="Cyt_CIE"/>
</dbReference>
<accession>A0A545T5B1</accession>
<name>A0A545T5B1_9GAMM</name>
<dbReference type="SUPFAM" id="SSF46626">
    <property type="entry name" value="Cytochrome c"/>
    <property type="match status" value="1"/>
</dbReference>
<evidence type="ECO:0000313" key="9">
    <source>
        <dbReference type="EMBL" id="TQV72416.1"/>
    </source>
</evidence>
<dbReference type="PROSITE" id="PS51007">
    <property type="entry name" value="CYTC"/>
    <property type="match status" value="1"/>
</dbReference>
<dbReference type="EMBL" id="VIKR01000005">
    <property type="protein sequence ID" value="TQV72416.1"/>
    <property type="molecule type" value="Genomic_DNA"/>
</dbReference>
<evidence type="ECO:0000256" key="4">
    <source>
        <dbReference type="ARBA" id="ARBA00022982"/>
    </source>
</evidence>
<evidence type="ECO:0000256" key="1">
    <source>
        <dbReference type="ARBA" id="ARBA00022448"/>
    </source>
</evidence>
<dbReference type="PRINTS" id="PR00607">
    <property type="entry name" value="CYTCHROMECIE"/>
</dbReference>
<dbReference type="Pfam" id="PF13442">
    <property type="entry name" value="Cytochrome_CBB3"/>
    <property type="match status" value="1"/>
</dbReference>
<dbReference type="PANTHER" id="PTHR40942">
    <property type="match status" value="1"/>
</dbReference>
<evidence type="ECO:0000256" key="5">
    <source>
        <dbReference type="ARBA" id="ARBA00023004"/>
    </source>
</evidence>
<dbReference type="OrthoDB" id="9814708at2"/>
<gene>
    <name evidence="9" type="ORF">FLL45_17385</name>
    <name evidence="10" type="ORF">FLL45_17665</name>
</gene>
<dbReference type="GO" id="GO:0020037">
    <property type="term" value="F:heme binding"/>
    <property type="evidence" value="ECO:0007669"/>
    <property type="project" value="InterPro"/>
</dbReference>
<feature type="signal peptide" evidence="7">
    <location>
        <begin position="1"/>
        <end position="21"/>
    </location>
</feature>
<dbReference type="EMBL" id="VIKR01000005">
    <property type="protein sequence ID" value="TQV72419.1"/>
    <property type="molecule type" value="Genomic_DNA"/>
</dbReference>
<evidence type="ECO:0000256" key="6">
    <source>
        <dbReference type="PROSITE-ProRule" id="PRU00433"/>
    </source>
</evidence>
<keyword evidence="2 6" id="KW-0349">Heme</keyword>
<dbReference type="GO" id="GO:0005506">
    <property type="term" value="F:iron ion binding"/>
    <property type="evidence" value="ECO:0007669"/>
    <property type="project" value="InterPro"/>
</dbReference>